<accession>A0ABQ9V7R8</accession>
<dbReference type="EMBL" id="JASSZA010000007">
    <property type="protein sequence ID" value="KAK2105220.1"/>
    <property type="molecule type" value="Genomic_DNA"/>
</dbReference>
<proteinExistence type="predicted"/>
<evidence type="ECO:0000313" key="2">
    <source>
        <dbReference type="Proteomes" id="UP001266305"/>
    </source>
</evidence>
<sequence>MVAQAKKAVLVSHVSPAPGNFPILWATKSQTVYLQNDHLRTVHDIMNNSFYKSQYELIEQCFKVIGFTMELMDVYMAINNNFSSMIHLMAKSSICKDVSAFGIISK</sequence>
<dbReference type="Proteomes" id="UP001266305">
    <property type="component" value="Unassembled WGS sequence"/>
</dbReference>
<gene>
    <name evidence="1" type="ORF">P7K49_014734</name>
</gene>
<name>A0ABQ9V7R8_SAGOE</name>
<protein>
    <submittedName>
        <fullName evidence="1">Uncharacterized protein</fullName>
    </submittedName>
</protein>
<reference evidence="1 2" key="1">
    <citation type="submission" date="2023-05" db="EMBL/GenBank/DDBJ databases">
        <title>B98-5 Cell Line De Novo Hybrid Assembly: An Optical Mapping Approach.</title>
        <authorList>
            <person name="Kananen K."/>
            <person name="Auerbach J.A."/>
            <person name="Kautto E."/>
            <person name="Blachly J.S."/>
        </authorList>
    </citation>
    <scope>NUCLEOTIDE SEQUENCE [LARGE SCALE GENOMIC DNA]</scope>
    <source>
        <strain evidence="1">B95-8</strain>
        <tissue evidence="1">Cell line</tissue>
    </source>
</reference>
<organism evidence="1 2">
    <name type="scientific">Saguinus oedipus</name>
    <name type="common">Cotton-top tamarin</name>
    <name type="synonym">Oedipomidas oedipus</name>
    <dbReference type="NCBI Taxonomy" id="9490"/>
    <lineage>
        <taxon>Eukaryota</taxon>
        <taxon>Metazoa</taxon>
        <taxon>Chordata</taxon>
        <taxon>Craniata</taxon>
        <taxon>Vertebrata</taxon>
        <taxon>Euteleostomi</taxon>
        <taxon>Mammalia</taxon>
        <taxon>Eutheria</taxon>
        <taxon>Euarchontoglires</taxon>
        <taxon>Primates</taxon>
        <taxon>Haplorrhini</taxon>
        <taxon>Platyrrhini</taxon>
        <taxon>Cebidae</taxon>
        <taxon>Callitrichinae</taxon>
        <taxon>Saguinus</taxon>
    </lineage>
</organism>
<comment type="caution">
    <text evidence="1">The sequence shown here is derived from an EMBL/GenBank/DDBJ whole genome shotgun (WGS) entry which is preliminary data.</text>
</comment>
<keyword evidence="2" id="KW-1185">Reference proteome</keyword>
<evidence type="ECO:0000313" key="1">
    <source>
        <dbReference type="EMBL" id="KAK2105220.1"/>
    </source>
</evidence>